<dbReference type="InterPro" id="IPR036322">
    <property type="entry name" value="WD40_repeat_dom_sf"/>
</dbReference>
<dbReference type="EnsemblMetazoa" id="CapteT206882">
    <property type="protein sequence ID" value="CapteP206882"/>
    <property type="gene ID" value="CapteG206882"/>
</dbReference>
<dbReference type="OrthoDB" id="10046076at2759"/>
<dbReference type="EMBL" id="AMQN01007908">
    <property type="status" value="NOT_ANNOTATED_CDS"/>
    <property type="molecule type" value="Genomic_DNA"/>
</dbReference>
<proteinExistence type="predicted"/>
<dbReference type="PROSITE" id="PS50082">
    <property type="entry name" value="WD_REPEATS_2"/>
    <property type="match status" value="1"/>
</dbReference>
<evidence type="ECO:0000256" key="4">
    <source>
        <dbReference type="SAM" id="Coils"/>
    </source>
</evidence>
<reference evidence="5 7" key="2">
    <citation type="journal article" date="2013" name="Nature">
        <title>Insights into bilaterian evolution from three spiralian genomes.</title>
        <authorList>
            <person name="Simakov O."/>
            <person name="Marletaz F."/>
            <person name="Cho S.J."/>
            <person name="Edsinger-Gonzales E."/>
            <person name="Havlak P."/>
            <person name="Hellsten U."/>
            <person name="Kuo D.H."/>
            <person name="Larsson T."/>
            <person name="Lv J."/>
            <person name="Arendt D."/>
            <person name="Savage R."/>
            <person name="Osoegawa K."/>
            <person name="de Jong P."/>
            <person name="Grimwood J."/>
            <person name="Chapman J.A."/>
            <person name="Shapiro H."/>
            <person name="Aerts A."/>
            <person name="Otillar R.P."/>
            <person name="Terry A.Y."/>
            <person name="Boore J.L."/>
            <person name="Grigoriev I.V."/>
            <person name="Lindberg D.R."/>
            <person name="Seaver E.C."/>
            <person name="Weisblat D.A."/>
            <person name="Putnam N.H."/>
            <person name="Rokhsar D.S."/>
        </authorList>
    </citation>
    <scope>NUCLEOTIDE SEQUENCE</scope>
    <source>
        <strain evidence="5 7">I ESC-2004</strain>
    </source>
</reference>
<keyword evidence="2" id="KW-0677">Repeat</keyword>
<protein>
    <submittedName>
        <fullName evidence="5 6">Uncharacterized protein</fullName>
    </submittedName>
</protein>
<dbReference type="InterPro" id="IPR015943">
    <property type="entry name" value="WD40/YVTN_repeat-like_dom_sf"/>
</dbReference>
<accession>R7UMU4</accession>
<evidence type="ECO:0000313" key="6">
    <source>
        <dbReference type="EnsemblMetazoa" id="CapteP206882"/>
    </source>
</evidence>
<feature type="coiled-coil region" evidence="4">
    <location>
        <begin position="198"/>
        <end position="229"/>
    </location>
</feature>
<evidence type="ECO:0000256" key="3">
    <source>
        <dbReference type="PROSITE-ProRule" id="PRU00221"/>
    </source>
</evidence>
<reference evidence="6" key="3">
    <citation type="submission" date="2015-06" db="UniProtKB">
        <authorList>
            <consortium name="EnsemblMetazoa"/>
        </authorList>
    </citation>
    <scope>IDENTIFICATION</scope>
</reference>
<evidence type="ECO:0000313" key="7">
    <source>
        <dbReference type="Proteomes" id="UP000014760"/>
    </source>
</evidence>
<dbReference type="AlphaFoldDB" id="R7UMU4"/>
<dbReference type="InterPro" id="IPR019775">
    <property type="entry name" value="WD40_repeat_CS"/>
</dbReference>
<dbReference type="HOGENOM" id="CLU_373497_0_0_1"/>
<evidence type="ECO:0000256" key="1">
    <source>
        <dbReference type="ARBA" id="ARBA00022574"/>
    </source>
</evidence>
<dbReference type="PROSITE" id="PS00678">
    <property type="entry name" value="WD_REPEATS_1"/>
    <property type="match status" value="1"/>
</dbReference>
<keyword evidence="4" id="KW-0175">Coiled coil</keyword>
<gene>
    <name evidence="5" type="ORF">CAPTEDRAFT_206882</name>
</gene>
<reference evidence="7" key="1">
    <citation type="submission" date="2012-12" db="EMBL/GenBank/DDBJ databases">
        <authorList>
            <person name="Hellsten U."/>
            <person name="Grimwood J."/>
            <person name="Chapman J.A."/>
            <person name="Shapiro H."/>
            <person name="Aerts A."/>
            <person name="Otillar R.P."/>
            <person name="Terry A.Y."/>
            <person name="Boore J.L."/>
            <person name="Simakov O."/>
            <person name="Marletaz F."/>
            <person name="Cho S.-J."/>
            <person name="Edsinger-Gonzales E."/>
            <person name="Havlak P."/>
            <person name="Kuo D.-H."/>
            <person name="Larsson T."/>
            <person name="Lv J."/>
            <person name="Arendt D."/>
            <person name="Savage R."/>
            <person name="Osoegawa K."/>
            <person name="de Jong P."/>
            <person name="Lindberg D.R."/>
            <person name="Seaver E.C."/>
            <person name="Weisblat D.A."/>
            <person name="Putnam N.H."/>
            <person name="Grigoriev I.V."/>
            <person name="Rokhsar D.S."/>
        </authorList>
    </citation>
    <scope>NUCLEOTIDE SEQUENCE</scope>
    <source>
        <strain evidence="7">I ESC-2004</strain>
    </source>
</reference>
<feature type="repeat" description="WD" evidence="3">
    <location>
        <begin position="13"/>
        <end position="54"/>
    </location>
</feature>
<sequence>MDGDDTIKCLAQPIEHSDIALTIDVNANRTKAVSSGIDGRVKIWDVEDFISVHTYKGRRLNVRRANPNEDVYRPFQVCAKHSMPPVQPTRVPHCITRLQADVMGHSWVFFAYPSTHLHLLNFDFMAGGTRSRSNMPPFSGTPLAPAATTSPVSLHSTPTLDSETFALFFIEALRDKSVIAALYEANKSNANEIADMVILKLGTRVKDLEEELKSTKKELKEEEADDQEQYSRRTSIRITGLPENNDENVSDLVNDLFKTVNINPVINRVHRVGPKDQNKNRSRQVLCQFTTYPDKYQVMIRKKAIRGSHPSVFICEDLTRTRSRIAYLAREKKRQKKVADVWTADGRGCVKDNAGKSLDKILDNLKNYNSPCYVMGDFNLDLLNSDTHPTVFNEIKYKKYKTVCRDVVNFAKKSYYEQQCLDNCKNIKQALKILKEIIVVPNKTTISISFLINDKIEINKIKIADYFNEYFVNVGLELASKIPQTTSCLIDKLPGNYVNSFYLNPINENVSGAIIKLKIGSPGHDQISPIVVKNHQLCFMRFNVKNLNLNNKYITIKNRPHNLHELIETDLQNMNIMQQMDHNPDTDPSHNYTIIHNAISSTIDKHTTTKTVKFNKHKHKKSEWRTQGLIRSIRYRDKLHLKMKRTHPDSPQRNTLKTNIATYNKILKKTIRQAKALHYNNIFRQAHNNPKDTWKAINNTLNRNTKTDTNIEYLIDNDRKITAPKEIADHLNTFFTNIGHKIAS</sequence>
<dbReference type="Proteomes" id="UP000014760">
    <property type="component" value="Unassembled WGS sequence"/>
</dbReference>
<name>R7UMU4_CAPTE</name>
<dbReference type="Gene3D" id="2.130.10.10">
    <property type="entry name" value="YVTN repeat-like/Quinoprotein amine dehydrogenase"/>
    <property type="match status" value="1"/>
</dbReference>
<dbReference type="EMBL" id="KB301692">
    <property type="protein sequence ID" value="ELU05252.1"/>
    <property type="molecule type" value="Genomic_DNA"/>
</dbReference>
<dbReference type="InterPro" id="IPR001680">
    <property type="entry name" value="WD40_rpt"/>
</dbReference>
<organism evidence="5">
    <name type="scientific">Capitella teleta</name>
    <name type="common">Polychaete worm</name>
    <dbReference type="NCBI Taxonomy" id="283909"/>
    <lineage>
        <taxon>Eukaryota</taxon>
        <taxon>Metazoa</taxon>
        <taxon>Spiralia</taxon>
        <taxon>Lophotrochozoa</taxon>
        <taxon>Annelida</taxon>
        <taxon>Polychaeta</taxon>
        <taxon>Sedentaria</taxon>
        <taxon>Scolecida</taxon>
        <taxon>Capitellidae</taxon>
        <taxon>Capitella</taxon>
    </lineage>
</organism>
<evidence type="ECO:0000256" key="2">
    <source>
        <dbReference type="ARBA" id="ARBA00022737"/>
    </source>
</evidence>
<keyword evidence="1 3" id="KW-0853">WD repeat</keyword>
<dbReference type="SMART" id="SM00320">
    <property type="entry name" value="WD40"/>
    <property type="match status" value="1"/>
</dbReference>
<evidence type="ECO:0000313" key="5">
    <source>
        <dbReference type="EMBL" id="ELU05252.1"/>
    </source>
</evidence>
<dbReference type="Gene3D" id="3.30.70.1820">
    <property type="entry name" value="L1 transposable element, RRM domain"/>
    <property type="match status" value="1"/>
</dbReference>
<dbReference type="SUPFAM" id="SSF50978">
    <property type="entry name" value="WD40 repeat-like"/>
    <property type="match status" value="1"/>
</dbReference>
<keyword evidence="7" id="KW-1185">Reference proteome</keyword>